<name>A0ABP7ELZ5_9SPHN</name>
<evidence type="ECO:0000313" key="4">
    <source>
        <dbReference type="Proteomes" id="UP001500523"/>
    </source>
</evidence>
<feature type="compositionally biased region" description="Polar residues" evidence="1">
    <location>
        <begin position="164"/>
        <end position="181"/>
    </location>
</feature>
<sequence length="286" mass="30721">MITAVNMAGRILIAVTTLSSTAFQAQTGISLTISDKIGTLAAGQFESVFDGRWRPDGSSMQTNAKPTVLILRDGLFRKGEEAEADVIPADGRLHPVHDNEYIDQVSITVIGDRSVREIDMLRGKVVYSVEYTVSPDGKTASWQVANQANPNGSVARSETRQRRIQPSPSGSHSISGTWQQTGITVDGGSGDWLLSLKQDRFSSWSPQGVGFEAVIDGPPVAVTGDVSGGMVTITSPSPRTIVKRSMLRGRVGSILEMTVLDDGKTMRVVAQAPQRGVTSTFYLLKQ</sequence>
<comment type="caution">
    <text evidence="3">The sequence shown here is derived from an EMBL/GenBank/DDBJ whole genome shotgun (WGS) entry which is preliminary data.</text>
</comment>
<dbReference type="RefSeq" id="WP_344694265.1">
    <property type="nucleotide sequence ID" value="NZ_BAABBF010000008.1"/>
</dbReference>
<gene>
    <name evidence="3" type="ORF">GCM10022268_30700</name>
</gene>
<evidence type="ECO:0000256" key="1">
    <source>
        <dbReference type="SAM" id="MobiDB-lite"/>
    </source>
</evidence>
<feature type="chain" id="PRO_5047241281" evidence="2">
    <location>
        <begin position="26"/>
        <end position="286"/>
    </location>
</feature>
<feature type="signal peptide" evidence="2">
    <location>
        <begin position="1"/>
        <end position="25"/>
    </location>
</feature>
<organism evidence="3 4">
    <name type="scientific">Sphingomonas cynarae</name>
    <dbReference type="NCBI Taxonomy" id="930197"/>
    <lineage>
        <taxon>Bacteria</taxon>
        <taxon>Pseudomonadati</taxon>
        <taxon>Pseudomonadota</taxon>
        <taxon>Alphaproteobacteria</taxon>
        <taxon>Sphingomonadales</taxon>
        <taxon>Sphingomonadaceae</taxon>
        <taxon>Sphingomonas</taxon>
    </lineage>
</organism>
<proteinExistence type="predicted"/>
<evidence type="ECO:0000256" key="2">
    <source>
        <dbReference type="SAM" id="SignalP"/>
    </source>
</evidence>
<accession>A0ABP7ELZ5</accession>
<dbReference type="EMBL" id="BAABBF010000008">
    <property type="protein sequence ID" value="GAA3720281.1"/>
    <property type="molecule type" value="Genomic_DNA"/>
</dbReference>
<keyword evidence="2" id="KW-0732">Signal</keyword>
<evidence type="ECO:0000313" key="3">
    <source>
        <dbReference type="EMBL" id="GAA3720281.1"/>
    </source>
</evidence>
<feature type="region of interest" description="Disordered" evidence="1">
    <location>
        <begin position="148"/>
        <end position="181"/>
    </location>
</feature>
<protein>
    <submittedName>
        <fullName evidence="3">Uncharacterized protein</fullName>
    </submittedName>
</protein>
<keyword evidence="4" id="KW-1185">Reference proteome</keyword>
<dbReference type="Proteomes" id="UP001500523">
    <property type="component" value="Unassembled WGS sequence"/>
</dbReference>
<reference evidence="4" key="1">
    <citation type="journal article" date="2019" name="Int. J. Syst. Evol. Microbiol.">
        <title>The Global Catalogue of Microorganisms (GCM) 10K type strain sequencing project: providing services to taxonomists for standard genome sequencing and annotation.</title>
        <authorList>
            <consortium name="The Broad Institute Genomics Platform"/>
            <consortium name="The Broad Institute Genome Sequencing Center for Infectious Disease"/>
            <person name="Wu L."/>
            <person name="Ma J."/>
        </authorList>
    </citation>
    <scope>NUCLEOTIDE SEQUENCE [LARGE SCALE GENOMIC DNA]</scope>
    <source>
        <strain evidence="4">JCM 17498</strain>
    </source>
</reference>